<dbReference type="Proteomes" id="UP000829194">
    <property type="component" value="Chromosome"/>
</dbReference>
<dbReference type="EMBL" id="CP093547">
    <property type="protein sequence ID" value="UNP31043.1"/>
    <property type="molecule type" value="Genomic_DNA"/>
</dbReference>
<reference evidence="3 4" key="1">
    <citation type="submission" date="2022-03" db="EMBL/GenBank/DDBJ databases">
        <title>Complete genome sequence of Lysobacter capsici VKM B-2533 and Lysobacter gummosus 10.1.1, promising sources of lytic agents.</title>
        <authorList>
            <person name="Tarlachkov S.V."/>
            <person name="Kudryakova I.V."/>
            <person name="Afoshin A.S."/>
            <person name="Leontyevskaya E.A."/>
            <person name="Leontyevskaya N.V."/>
        </authorList>
    </citation>
    <scope>NUCLEOTIDE SEQUENCE [LARGE SCALE GENOMIC DNA]</scope>
    <source>
        <strain evidence="3 4">10.1.1</strain>
    </source>
</reference>
<evidence type="ECO:0000313" key="3">
    <source>
        <dbReference type="EMBL" id="UNP31043.1"/>
    </source>
</evidence>
<dbReference type="InterPro" id="IPR011008">
    <property type="entry name" value="Dimeric_a/b-barrel"/>
</dbReference>
<dbReference type="Pfam" id="PF03795">
    <property type="entry name" value="YCII"/>
    <property type="match status" value="1"/>
</dbReference>
<feature type="domain" description="YCII-related" evidence="2">
    <location>
        <begin position="1"/>
        <end position="107"/>
    </location>
</feature>
<evidence type="ECO:0000313" key="4">
    <source>
        <dbReference type="Proteomes" id="UP000829194"/>
    </source>
</evidence>
<comment type="similarity">
    <text evidence="1">Belongs to the YciI family.</text>
</comment>
<dbReference type="RefSeq" id="WP_057942219.1">
    <property type="nucleotide sequence ID" value="NZ_CP011131.1"/>
</dbReference>
<evidence type="ECO:0000259" key="2">
    <source>
        <dbReference type="Pfam" id="PF03795"/>
    </source>
</evidence>
<accession>A0ABY3XHF3</accession>
<dbReference type="Gene3D" id="3.30.70.1060">
    <property type="entry name" value="Dimeric alpha+beta barrel"/>
    <property type="match status" value="1"/>
</dbReference>
<gene>
    <name evidence="3" type="ORF">MOV92_07300</name>
</gene>
<organism evidence="3 4">
    <name type="scientific">Lysobacter gummosus</name>
    <dbReference type="NCBI Taxonomy" id="262324"/>
    <lineage>
        <taxon>Bacteria</taxon>
        <taxon>Pseudomonadati</taxon>
        <taxon>Pseudomonadota</taxon>
        <taxon>Gammaproteobacteria</taxon>
        <taxon>Lysobacterales</taxon>
        <taxon>Lysobacteraceae</taxon>
        <taxon>Lysobacter</taxon>
    </lineage>
</organism>
<keyword evidence="4" id="KW-1185">Reference proteome</keyword>
<sequence length="123" mass="13224">MKFICLCHYDQAKFAACTPEDFQAVAAICAPRDRQLQASGHADVICSVAAPADYAVIRPGENGPTVARGAYADTSEPWGAYFVVDADDIEQAIKIAKLHPGAHLGRYFGGGIEVRPCHVHWPA</sequence>
<evidence type="ECO:0000256" key="1">
    <source>
        <dbReference type="ARBA" id="ARBA00007689"/>
    </source>
</evidence>
<protein>
    <submittedName>
        <fullName evidence="3">YciI family protein</fullName>
    </submittedName>
</protein>
<proteinExistence type="inferred from homology"/>
<dbReference type="SUPFAM" id="SSF54909">
    <property type="entry name" value="Dimeric alpha+beta barrel"/>
    <property type="match status" value="1"/>
</dbReference>
<name>A0ABY3XHF3_9GAMM</name>
<dbReference type="InterPro" id="IPR005545">
    <property type="entry name" value="YCII"/>
</dbReference>